<evidence type="ECO:0000256" key="3">
    <source>
        <dbReference type="ARBA" id="ARBA00022989"/>
    </source>
</evidence>
<organism evidence="7 8">
    <name type="scientific">Durusdinium trenchii</name>
    <dbReference type="NCBI Taxonomy" id="1381693"/>
    <lineage>
        <taxon>Eukaryota</taxon>
        <taxon>Sar</taxon>
        <taxon>Alveolata</taxon>
        <taxon>Dinophyceae</taxon>
        <taxon>Suessiales</taxon>
        <taxon>Symbiodiniaceae</taxon>
        <taxon>Durusdinium</taxon>
    </lineage>
</organism>
<name>A0ABP0T0B6_9DINO</name>
<feature type="transmembrane region" description="Helical" evidence="5">
    <location>
        <begin position="316"/>
        <end position="335"/>
    </location>
</feature>
<comment type="caution">
    <text evidence="7">The sequence shown here is derived from an EMBL/GenBank/DDBJ whole genome shotgun (WGS) entry which is preliminary data.</text>
</comment>
<keyword evidence="2 5" id="KW-0812">Transmembrane</keyword>
<keyword evidence="8" id="KW-1185">Reference proteome</keyword>
<keyword evidence="3 5" id="KW-1133">Transmembrane helix</keyword>
<feature type="transmembrane region" description="Helical" evidence="5">
    <location>
        <begin position="488"/>
        <end position="509"/>
    </location>
</feature>
<dbReference type="EMBL" id="CAXAMN010028916">
    <property type="protein sequence ID" value="CAK9118135.1"/>
    <property type="molecule type" value="Genomic_DNA"/>
</dbReference>
<keyword evidence="4 5" id="KW-0472">Membrane</keyword>
<evidence type="ECO:0000256" key="4">
    <source>
        <dbReference type="ARBA" id="ARBA00023136"/>
    </source>
</evidence>
<dbReference type="Proteomes" id="UP001642484">
    <property type="component" value="Unassembled WGS sequence"/>
</dbReference>
<feature type="transmembrane region" description="Helical" evidence="5">
    <location>
        <begin position="77"/>
        <end position="99"/>
    </location>
</feature>
<accession>A0ABP0T0B6</accession>
<evidence type="ECO:0000313" key="8">
    <source>
        <dbReference type="Proteomes" id="UP001642484"/>
    </source>
</evidence>
<evidence type="ECO:0000313" key="7">
    <source>
        <dbReference type="EMBL" id="CAK9118135.1"/>
    </source>
</evidence>
<dbReference type="InterPro" id="IPR049452">
    <property type="entry name" value="Anoctamin_TM"/>
</dbReference>
<dbReference type="InterPro" id="IPR007632">
    <property type="entry name" value="Anoctamin"/>
</dbReference>
<feature type="transmembrane region" description="Helical" evidence="5">
    <location>
        <begin position="53"/>
        <end position="71"/>
    </location>
</feature>
<protein>
    <recommendedName>
        <fullName evidence="6">Anoctamin transmembrane domain-containing protein</fullName>
    </recommendedName>
</protein>
<feature type="transmembrane region" description="Helical" evidence="5">
    <location>
        <begin position="445"/>
        <end position="468"/>
    </location>
</feature>
<sequence length="571" mass="63281">MLTMAAVTDACDIFKLINDGYVVDVLPCKGSGEQNQEGQACALQLAWRRHMGAAIALPALLGMGAQVAVAWASEDWWAEILLGYACLTSLWFSIALAAWKLCRKRLLLSRGDVPGSDGSFDICCGSGFIRPAESVSRPFGSTRRQFFGSLKRSLITSNIEEQANPIFSCLRHGLIKLICVTLALASMVLAACTCDLLPINDENFNIPQIQYNVSQHVVALIVVLEIWLFNRVFRVLSLTMTRWENHKLRSDFVHAYHLKAVSLQLINSYASLFYIAFYPDSLKMFEVSYTCSYANGWWNHWGNACRMARLNKQLTTILAAFCLKVAFRCVALLLFSPTKKASQSLPERSSDILDLDHVMSAPRFGDPETDLNVVPSCCFSAASEVIIVLGMFLLFLPASPWTGLLTFIFLQLSNLALARSRRGIPWRAGHPFCHSADLLEASDRLAGTAIQAISWLAMLSMAALLVWPAQLGWGRLNAVLLINEGSDLAPWGVSCALLLVCRFLPGRFVQCTPTAARLRTAETRLCRAMQKARQDGTAAPSIRSVRGRPQLGTDFRVRTPQQWEELSAKFT</sequence>
<feature type="transmembrane region" description="Helical" evidence="5">
    <location>
        <begin position="218"/>
        <end position="236"/>
    </location>
</feature>
<reference evidence="7 8" key="1">
    <citation type="submission" date="2024-02" db="EMBL/GenBank/DDBJ databases">
        <authorList>
            <person name="Chen Y."/>
            <person name="Shah S."/>
            <person name="Dougan E. K."/>
            <person name="Thang M."/>
            <person name="Chan C."/>
        </authorList>
    </citation>
    <scope>NUCLEOTIDE SEQUENCE [LARGE SCALE GENOMIC DNA]</scope>
</reference>
<evidence type="ECO:0000256" key="1">
    <source>
        <dbReference type="ARBA" id="ARBA00004141"/>
    </source>
</evidence>
<comment type="subcellular location">
    <subcellularLocation>
        <location evidence="1">Membrane</location>
        <topology evidence="1">Multi-pass membrane protein</topology>
    </subcellularLocation>
</comment>
<evidence type="ECO:0000256" key="5">
    <source>
        <dbReference type="SAM" id="Phobius"/>
    </source>
</evidence>
<dbReference type="PANTHER" id="PTHR12308:SF73">
    <property type="entry name" value="ANOCTAMIN"/>
    <property type="match status" value="1"/>
</dbReference>
<gene>
    <name evidence="7" type="ORF">CCMP2556_LOCUS55309</name>
</gene>
<dbReference type="PANTHER" id="PTHR12308">
    <property type="entry name" value="ANOCTAMIN"/>
    <property type="match status" value="1"/>
</dbReference>
<proteinExistence type="predicted"/>
<feature type="transmembrane region" description="Helical" evidence="5">
    <location>
        <begin position="174"/>
        <end position="198"/>
    </location>
</feature>
<evidence type="ECO:0000259" key="6">
    <source>
        <dbReference type="Pfam" id="PF04547"/>
    </source>
</evidence>
<evidence type="ECO:0000256" key="2">
    <source>
        <dbReference type="ARBA" id="ARBA00022692"/>
    </source>
</evidence>
<feature type="domain" description="Anoctamin transmembrane" evidence="6">
    <location>
        <begin position="38"/>
        <end position="409"/>
    </location>
</feature>
<dbReference type="Pfam" id="PF04547">
    <property type="entry name" value="Anoctamin"/>
    <property type="match status" value="1"/>
</dbReference>